<dbReference type="HOGENOM" id="CLU_069274_1_1_1"/>
<evidence type="ECO:0000259" key="2">
    <source>
        <dbReference type="PROSITE" id="PS50222"/>
    </source>
</evidence>
<dbReference type="EMBL" id="GL377620">
    <property type="protein sequence ID" value="EFJ16031.1"/>
    <property type="molecule type" value="Genomic_DNA"/>
</dbReference>
<dbReference type="KEGG" id="smo:SELMODRAFT_422194"/>
<evidence type="ECO:0000313" key="3">
    <source>
        <dbReference type="EMBL" id="EFJ16031.1"/>
    </source>
</evidence>
<reference evidence="3 4" key="1">
    <citation type="journal article" date="2011" name="Science">
        <title>The Selaginella genome identifies genetic changes associated with the evolution of vascular plants.</title>
        <authorList>
            <person name="Banks J.A."/>
            <person name="Nishiyama T."/>
            <person name="Hasebe M."/>
            <person name="Bowman J.L."/>
            <person name="Gribskov M."/>
            <person name="dePamphilis C."/>
            <person name="Albert V.A."/>
            <person name="Aono N."/>
            <person name="Aoyama T."/>
            <person name="Ambrose B.A."/>
            <person name="Ashton N.W."/>
            <person name="Axtell M.J."/>
            <person name="Barker E."/>
            <person name="Barker M.S."/>
            <person name="Bennetzen J.L."/>
            <person name="Bonawitz N.D."/>
            <person name="Chapple C."/>
            <person name="Cheng C."/>
            <person name="Correa L.G."/>
            <person name="Dacre M."/>
            <person name="DeBarry J."/>
            <person name="Dreyer I."/>
            <person name="Elias M."/>
            <person name="Engstrom E.M."/>
            <person name="Estelle M."/>
            <person name="Feng L."/>
            <person name="Finet C."/>
            <person name="Floyd S.K."/>
            <person name="Frommer W.B."/>
            <person name="Fujita T."/>
            <person name="Gramzow L."/>
            <person name="Gutensohn M."/>
            <person name="Harholt J."/>
            <person name="Hattori M."/>
            <person name="Heyl A."/>
            <person name="Hirai T."/>
            <person name="Hiwatashi Y."/>
            <person name="Ishikawa M."/>
            <person name="Iwata M."/>
            <person name="Karol K.G."/>
            <person name="Koehler B."/>
            <person name="Kolukisaoglu U."/>
            <person name="Kubo M."/>
            <person name="Kurata T."/>
            <person name="Lalonde S."/>
            <person name="Li K."/>
            <person name="Li Y."/>
            <person name="Litt A."/>
            <person name="Lyons E."/>
            <person name="Manning G."/>
            <person name="Maruyama T."/>
            <person name="Michael T.P."/>
            <person name="Mikami K."/>
            <person name="Miyazaki S."/>
            <person name="Morinaga S."/>
            <person name="Murata T."/>
            <person name="Mueller-Roeber B."/>
            <person name="Nelson D.R."/>
            <person name="Obara M."/>
            <person name="Oguri Y."/>
            <person name="Olmstead R.G."/>
            <person name="Onodera N."/>
            <person name="Petersen B.L."/>
            <person name="Pils B."/>
            <person name="Prigge M."/>
            <person name="Rensing S.A."/>
            <person name="Riano-Pachon D.M."/>
            <person name="Roberts A.W."/>
            <person name="Sato Y."/>
            <person name="Scheller H.V."/>
            <person name="Schulz B."/>
            <person name="Schulz C."/>
            <person name="Shakirov E.V."/>
            <person name="Shibagaki N."/>
            <person name="Shinohara N."/>
            <person name="Shippen D.E."/>
            <person name="Soerensen I."/>
            <person name="Sotooka R."/>
            <person name="Sugimoto N."/>
            <person name="Sugita M."/>
            <person name="Sumikawa N."/>
            <person name="Tanurdzic M."/>
            <person name="Theissen G."/>
            <person name="Ulvskov P."/>
            <person name="Wakazuki S."/>
            <person name="Weng J.K."/>
            <person name="Willats W.W."/>
            <person name="Wipf D."/>
            <person name="Wolf P.G."/>
            <person name="Yang L."/>
            <person name="Zimmer A.D."/>
            <person name="Zhu Q."/>
            <person name="Mitros T."/>
            <person name="Hellsten U."/>
            <person name="Loque D."/>
            <person name="Otillar R."/>
            <person name="Salamov A."/>
            <person name="Schmutz J."/>
            <person name="Shapiro H."/>
            <person name="Lindquist E."/>
            <person name="Lucas S."/>
            <person name="Rokhsar D."/>
            <person name="Grigoriev I.V."/>
        </authorList>
    </citation>
    <scope>NUCLEOTIDE SEQUENCE [LARGE SCALE GENOMIC DNA]</scope>
</reference>
<dbReference type="InterPro" id="IPR052591">
    <property type="entry name" value="CML21-like"/>
</dbReference>
<dbReference type="PROSITE" id="PS00018">
    <property type="entry name" value="EF_HAND_1"/>
    <property type="match status" value="2"/>
</dbReference>
<feature type="domain" description="EF-hand" evidence="2">
    <location>
        <begin position="196"/>
        <end position="231"/>
    </location>
</feature>
<dbReference type="InterPro" id="IPR011992">
    <property type="entry name" value="EF-hand-dom_pair"/>
</dbReference>
<dbReference type="STRING" id="88036.D8SHN1"/>
<dbReference type="AlphaFoldDB" id="D8SHN1"/>
<dbReference type="OMA" id="AFLWFDV"/>
<feature type="domain" description="EF-hand" evidence="2">
    <location>
        <begin position="157"/>
        <end position="192"/>
    </location>
</feature>
<accession>D8SHN1</accession>
<gene>
    <name evidence="3" type="ORF">SELMODRAFT_422194</name>
</gene>
<dbReference type="InterPro" id="IPR002048">
    <property type="entry name" value="EF_hand_dom"/>
</dbReference>
<proteinExistence type="predicted"/>
<dbReference type="OrthoDB" id="26525at2759"/>
<dbReference type="Proteomes" id="UP000001514">
    <property type="component" value="Unassembled WGS sequence"/>
</dbReference>
<dbReference type="PANTHER" id="PTHR23064">
    <property type="entry name" value="TROPONIN"/>
    <property type="match status" value="1"/>
</dbReference>
<dbReference type="CDD" id="cd00051">
    <property type="entry name" value="EFh"/>
    <property type="match status" value="2"/>
</dbReference>
<dbReference type="FunCoup" id="D8SHN1">
    <property type="interactions" value="89"/>
</dbReference>
<dbReference type="InterPro" id="IPR018247">
    <property type="entry name" value="EF_Hand_1_Ca_BS"/>
</dbReference>
<evidence type="ECO:0000313" key="4">
    <source>
        <dbReference type="Proteomes" id="UP000001514"/>
    </source>
</evidence>
<protein>
    <recommendedName>
        <fullName evidence="2">EF-hand domain-containing protein</fullName>
    </recommendedName>
</protein>
<feature type="domain" description="EF-hand" evidence="2">
    <location>
        <begin position="51"/>
        <end position="86"/>
    </location>
</feature>
<dbReference type="eggNOG" id="KOG0027">
    <property type="taxonomic scope" value="Eukaryota"/>
</dbReference>
<dbReference type="Gene3D" id="1.10.238.10">
    <property type="entry name" value="EF-hand"/>
    <property type="match status" value="2"/>
</dbReference>
<sequence>MGIKGSKDVQLNDVSKIERRMVEAMRKRAKAGPSPFKSFNSILMKFPKIDKSFEQVRGVFKKFDKDDSGTIDLEELKTCFRELQVEFTDTEVKAFHEESDMDKSKGVDFKEFIIVLALVYLLGETGAKPVKQKEEDKGKGSQLKNLKSRIGLAELESTFETIVDTFRFFDKDGDGYVSRKEMITAINEASPGQSSSGESIGVKRFEEMDWDKNGMITFKEFLFAFTDWVGIEEEEDADEDEEE</sequence>
<dbReference type="PROSITE" id="PS50222">
    <property type="entry name" value="EF_HAND_2"/>
    <property type="match status" value="3"/>
</dbReference>
<dbReference type="SMART" id="SM00054">
    <property type="entry name" value="EFh"/>
    <property type="match status" value="4"/>
</dbReference>
<organism evidence="4">
    <name type="scientific">Selaginella moellendorffii</name>
    <name type="common">Spikemoss</name>
    <dbReference type="NCBI Taxonomy" id="88036"/>
    <lineage>
        <taxon>Eukaryota</taxon>
        <taxon>Viridiplantae</taxon>
        <taxon>Streptophyta</taxon>
        <taxon>Embryophyta</taxon>
        <taxon>Tracheophyta</taxon>
        <taxon>Lycopodiopsida</taxon>
        <taxon>Selaginellales</taxon>
        <taxon>Selaginellaceae</taxon>
        <taxon>Selaginella</taxon>
    </lineage>
</organism>
<dbReference type="InParanoid" id="D8SHN1"/>
<keyword evidence="4" id="KW-1185">Reference proteome</keyword>
<dbReference type="Gramene" id="EFJ16031">
    <property type="protein sequence ID" value="EFJ16031"/>
    <property type="gene ID" value="SELMODRAFT_422194"/>
</dbReference>
<dbReference type="SUPFAM" id="SSF47473">
    <property type="entry name" value="EF-hand"/>
    <property type="match status" value="1"/>
</dbReference>
<keyword evidence="1" id="KW-0106">Calcium</keyword>
<dbReference type="GO" id="GO:0005509">
    <property type="term" value="F:calcium ion binding"/>
    <property type="evidence" value="ECO:0007669"/>
    <property type="project" value="InterPro"/>
</dbReference>
<name>D8SHN1_SELML</name>
<evidence type="ECO:0000256" key="1">
    <source>
        <dbReference type="ARBA" id="ARBA00022837"/>
    </source>
</evidence>
<dbReference type="Pfam" id="PF13499">
    <property type="entry name" value="EF-hand_7"/>
    <property type="match status" value="2"/>
</dbReference>